<feature type="signal peptide" evidence="1">
    <location>
        <begin position="1"/>
        <end position="18"/>
    </location>
</feature>
<protein>
    <submittedName>
        <fullName evidence="4">Carbohydrate family 9 binding domain-like</fullName>
    </submittedName>
</protein>
<evidence type="ECO:0000259" key="3">
    <source>
        <dbReference type="Pfam" id="PF19313"/>
    </source>
</evidence>
<feature type="domain" description="Carbohydrate-binding" evidence="2">
    <location>
        <begin position="38"/>
        <end position="215"/>
    </location>
</feature>
<dbReference type="InterPro" id="IPR045670">
    <property type="entry name" value="DUF5916"/>
</dbReference>
<name>A0A1G7R4L0_9SPHI</name>
<evidence type="ECO:0000256" key="1">
    <source>
        <dbReference type="SAM" id="SignalP"/>
    </source>
</evidence>
<keyword evidence="5" id="KW-1185">Reference proteome</keyword>
<dbReference type="Gene3D" id="2.60.40.1190">
    <property type="match status" value="1"/>
</dbReference>
<dbReference type="STRING" id="405671.SAMN05421827_10371"/>
<evidence type="ECO:0000313" key="5">
    <source>
        <dbReference type="Proteomes" id="UP000199643"/>
    </source>
</evidence>
<keyword evidence="1" id="KW-0732">Signal</keyword>
<dbReference type="Pfam" id="PF06452">
    <property type="entry name" value="CBM9_1"/>
    <property type="match status" value="1"/>
</dbReference>
<dbReference type="SUPFAM" id="SSF49344">
    <property type="entry name" value="CBD9-like"/>
    <property type="match status" value="1"/>
</dbReference>
<organism evidence="4 5">
    <name type="scientific">Pedobacter terrae</name>
    <dbReference type="NCBI Taxonomy" id="405671"/>
    <lineage>
        <taxon>Bacteria</taxon>
        <taxon>Pseudomonadati</taxon>
        <taxon>Bacteroidota</taxon>
        <taxon>Sphingobacteriia</taxon>
        <taxon>Sphingobacteriales</taxon>
        <taxon>Sphingobacteriaceae</taxon>
        <taxon>Pedobacter</taxon>
    </lineage>
</organism>
<evidence type="ECO:0000259" key="2">
    <source>
        <dbReference type="Pfam" id="PF06452"/>
    </source>
</evidence>
<sequence length="807" mass="93282">MKRYLLILFVFSWAFSQAQDISKQRQLEAKRTLQIPKIDGVLDDVCWNNVPIATDFIQIRPNPGKVETHDRRTEMKVLYDDVAIYVYARMYDHPDSVSHELVSRDNIGNADFISIIVDPFYDKMNGNGFFVTAAGVQFDAKYSQVGDEDANWNAVWESAVKIDDKGWTCEMKIPYSALRFSGKDIQNWGLNFSRRIQRSNTQTFWNFVDPKVNGFINQEGLWTGIKDVKPPLRLSFSPYISAYVNHYPVNLPGVKNTTSRFNGGMDVKYGINNSFTLDMTLVPDFGQVQSDNRILNLTPFEVKFNENRQFFTEGTELFNKGDLFYSKRIGSIPSYYNYSEVGSTDKIVKDQTEAKVLNATKISGRTAKGLGIGLFNAVTGSMETEVEDAQGNIRMVETQPLTNYNILVFDQSLKNNSSATFINTNVLRQGTAYDANVSALLFNLNNKGNKYFVNGGGKMSYLRGEESTTGYSYTLRFGKQSGNFTWSYNQVYADDKFDPSDMGFFTNNNFLDQRIGIGYNVYKPSKWYNQFESWINLNYSRRAIPSVYQRTSTNAGYWVQFKNQWSAELDLSWERKGNDFYEARNGQLYRAPENYGISLYINPNRAKAYNFGGNVRYFKQQLFGGKQYNFYFFQNLRLNDQVAFGLDLNFNPNYDYVNWVTAQGNQAIFSRYDRRTVENSFDAKYTFTNLMGITVVLRHYWSDRRNKEFYLLNPDGHLTKYHGVPLTGMDRNYNVFNIDLIYTWQFAPGSTLSVSYKDAAETYDTFYTQRYNKNLSGILNAPQNNSLSVKVLYYVDYLDFKKKRKRD</sequence>
<dbReference type="GO" id="GO:0016052">
    <property type="term" value="P:carbohydrate catabolic process"/>
    <property type="evidence" value="ECO:0007669"/>
    <property type="project" value="InterPro"/>
</dbReference>
<dbReference type="AlphaFoldDB" id="A0A1G7R4L0"/>
<dbReference type="InterPro" id="IPR010502">
    <property type="entry name" value="Carb-bd_dom_fam9"/>
</dbReference>
<dbReference type="Pfam" id="PF19313">
    <property type="entry name" value="DUF5916"/>
    <property type="match status" value="1"/>
</dbReference>
<feature type="chain" id="PRO_5011597397" evidence="1">
    <location>
        <begin position="19"/>
        <end position="807"/>
    </location>
</feature>
<dbReference type="EMBL" id="FNCH01000003">
    <property type="protein sequence ID" value="SDG05731.1"/>
    <property type="molecule type" value="Genomic_DNA"/>
</dbReference>
<dbReference type="OrthoDB" id="9786766at2"/>
<dbReference type="RefSeq" id="WP_090497512.1">
    <property type="nucleotide sequence ID" value="NZ_FNCH01000003.1"/>
</dbReference>
<dbReference type="CDD" id="cd09618">
    <property type="entry name" value="CBM9_like_2"/>
    <property type="match status" value="1"/>
</dbReference>
<reference evidence="5" key="1">
    <citation type="submission" date="2016-10" db="EMBL/GenBank/DDBJ databases">
        <authorList>
            <person name="Varghese N."/>
            <person name="Submissions S."/>
        </authorList>
    </citation>
    <scope>NUCLEOTIDE SEQUENCE [LARGE SCALE GENOMIC DNA]</scope>
    <source>
        <strain evidence="5">DSM 17933</strain>
    </source>
</reference>
<gene>
    <name evidence="4" type="ORF">SAMN05421827_10371</name>
</gene>
<dbReference type="GO" id="GO:0030246">
    <property type="term" value="F:carbohydrate binding"/>
    <property type="evidence" value="ECO:0007669"/>
    <property type="project" value="InterPro"/>
</dbReference>
<feature type="domain" description="DUF5916" evidence="3">
    <location>
        <begin position="230"/>
        <end position="803"/>
    </location>
</feature>
<dbReference type="GO" id="GO:0004553">
    <property type="term" value="F:hydrolase activity, hydrolyzing O-glycosyl compounds"/>
    <property type="evidence" value="ECO:0007669"/>
    <property type="project" value="InterPro"/>
</dbReference>
<proteinExistence type="predicted"/>
<dbReference type="Proteomes" id="UP000199643">
    <property type="component" value="Unassembled WGS sequence"/>
</dbReference>
<evidence type="ECO:0000313" key="4">
    <source>
        <dbReference type="EMBL" id="SDG05731.1"/>
    </source>
</evidence>
<accession>A0A1G7R4L0</accession>